<comment type="similarity">
    <text evidence="1">Belongs to the chaperonin (HSP60) family.</text>
</comment>
<proteinExistence type="inferred from homology"/>
<dbReference type="GO" id="GO:0140662">
    <property type="term" value="F:ATP-dependent protein folding chaperone"/>
    <property type="evidence" value="ECO:0007669"/>
    <property type="project" value="InterPro"/>
</dbReference>
<evidence type="ECO:0000256" key="5">
    <source>
        <dbReference type="ARBA" id="ARBA00023186"/>
    </source>
</evidence>
<name>A0A514A186_9CAUD</name>
<reference evidence="6 7" key="1">
    <citation type="submission" date="2019-04" db="EMBL/GenBank/DDBJ databases">
        <title>Novel bacteriophages capable of disrupting biofilms from clinical strains of Aeromonas hydrophila with intrinsic antibiotic resistance.</title>
        <authorList>
            <person name="Kabwe M."/>
            <person name="Brown T.L."/>
            <person name="Speirs L."/>
            <person name="Ku H."/>
            <person name="Leach M."/>
            <person name="Chan H.T."/>
            <person name="Petrovski S."/>
            <person name="Lock P."/>
            <person name="Tucci J."/>
        </authorList>
    </citation>
    <scope>NUCLEOTIDE SEQUENCE [LARGE SCALE GENOMIC DNA]</scope>
</reference>
<evidence type="ECO:0000313" key="6">
    <source>
        <dbReference type="EMBL" id="QDH47037.1"/>
    </source>
</evidence>
<organism evidence="6 7">
    <name type="scientific">Aeromonas phage LAh10</name>
    <dbReference type="NCBI Taxonomy" id="2591025"/>
    <lineage>
        <taxon>Viruses</taxon>
        <taxon>Duplodnaviria</taxon>
        <taxon>Heunggongvirae</taxon>
        <taxon>Uroviricota</taxon>
        <taxon>Caudoviricetes</taxon>
        <taxon>Chimalliviridae</taxon>
        <taxon>Ludhianavirus</taxon>
        <taxon>Ludhianavirus LAh10</taxon>
    </lineage>
</organism>
<dbReference type="InterPro" id="IPR017998">
    <property type="entry name" value="Chaperone_TCP-1"/>
</dbReference>
<dbReference type="EMBL" id="MK838116">
    <property type="protein sequence ID" value="QDH47037.1"/>
    <property type="molecule type" value="Genomic_DNA"/>
</dbReference>
<accession>A0A514A186</accession>
<dbReference type="Gene3D" id="1.10.560.10">
    <property type="entry name" value="GroEL-like equatorial domain"/>
    <property type="match status" value="1"/>
</dbReference>
<keyword evidence="5" id="KW-0143">Chaperone</keyword>
<dbReference type="GO" id="GO:0005524">
    <property type="term" value="F:ATP binding"/>
    <property type="evidence" value="ECO:0007669"/>
    <property type="project" value="UniProtKB-KW"/>
</dbReference>
<dbReference type="Gene3D" id="3.50.7.10">
    <property type="entry name" value="GroEL"/>
    <property type="match status" value="1"/>
</dbReference>
<evidence type="ECO:0000256" key="3">
    <source>
        <dbReference type="ARBA" id="ARBA00022741"/>
    </source>
</evidence>
<dbReference type="InterPro" id="IPR027410">
    <property type="entry name" value="TCP-1-like_intermed_sf"/>
</dbReference>
<keyword evidence="4" id="KW-0067">ATP-binding</keyword>
<dbReference type="PANTHER" id="PTHR45633">
    <property type="entry name" value="60 KDA HEAT SHOCK PROTEIN, MITOCHONDRIAL"/>
    <property type="match status" value="1"/>
</dbReference>
<dbReference type="Proteomes" id="UP000318420">
    <property type="component" value="Segment"/>
</dbReference>
<dbReference type="PRINTS" id="PR00304">
    <property type="entry name" value="TCOMPLEXTCP1"/>
</dbReference>
<evidence type="ECO:0000256" key="2">
    <source>
        <dbReference type="ARBA" id="ARBA00008020"/>
    </source>
</evidence>
<keyword evidence="3" id="KW-0547">Nucleotide-binding</keyword>
<comment type="similarity">
    <text evidence="2">Belongs to the TCP-1 chaperonin family.</text>
</comment>
<sequence>MSILNDVTYTNRAGTREIIDEVVQEAFDSVCSTMGPDGNYVVINQSNVPVTTKDGASVAKALDFGETRRNMIAQLVREPSLRVEREVGDGTTTTVFMTTKLYQAFCDNMTFREIRFIDSMVGKALEALRKLIIPVKANSPEFKLMLTTTANYETEIVDRILDLYQGDALPNITLRKNPSIPEDRVERVTDLRYNGAYPSPEIQAMSKAPRSRITFGAGTTVVVVDSNIETIQMGDLARLAQPGGDPVVIIATSFSMAAIQAIKGYYQMANEEALKALQADKNANVALTAPIVPFTVQAGGTLGKAMLLEMAQLLGLTTAVDLSNGITLAKECDAPFVLSQDGVTIPRDCEHVEARRKEMLEINTAQYEELDQATRQKAPGLMLFERIGILSGTNITVSVTGQTESDCSERYYRYEDVITAARSSLGFGVLPGIGWGYLQAAKEVEDHFYEVGVTQDQRILMDKFLDVLRAQYTYLTGNVYRDMDRVTFLDLTTGEESKDPGKVYDNAAATCLALESGWGAAKTLGKLSTITGRGDTNYLHKR</sequence>
<dbReference type="Gene3D" id="3.30.260.10">
    <property type="entry name" value="TCP-1-like chaperonin intermediate domain"/>
    <property type="match status" value="1"/>
</dbReference>
<dbReference type="InterPro" id="IPR027413">
    <property type="entry name" value="GROEL-like_equatorial_sf"/>
</dbReference>
<dbReference type="InterPro" id="IPR002423">
    <property type="entry name" value="Cpn60/GroEL/TCP-1"/>
</dbReference>
<keyword evidence="7" id="KW-1185">Reference proteome</keyword>
<dbReference type="GO" id="GO:0042026">
    <property type="term" value="P:protein refolding"/>
    <property type="evidence" value="ECO:0007669"/>
    <property type="project" value="InterPro"/>
</dbReference>
<keyword evidence="6" id="KW-0346">Stress response</keyword>
<gene>
    <name evidence="6" type="ORF">LAh10_122</name>
</gene>
<dbReference type="InterPro" id="IPR001844">
    <property type="entry name" value="Cpn60/GroEL"/>
</dbReference>
<evidence type="ECO:0000256" key="4">
    <source>
        <dbReference type="ARBA" id="ARBA00022840"/>
    </source>
</evidence>
<dbReference type="InterPro" id="IPR027409">
    <property type="entry name" value="GroEL-like_apical_dom_sf"/>
</dbReference>
<evidence type="ECO:0000256" key="1">
    <source>
        <dbReference type="ARBA" id="ARBA00006607"/>
    </source>
</evidence>
<dbReference type="Pfam" id="PF00118">
    <property type="entry name" value="Cpn60_TCP1"/>
    <property type="match status" value="1"/>
</dbReference>
<dbReference type="SUPFAM" id="SSF48592">
    <property type="entry name" value="GroEL equatorial domain-like"/>
    <property type="match status" value="1"/>
</dbReference>
<evidence type="ECO:0000313" key="7">
    <source>
        <dbReference type="Proteomes" id="UP000318420"/>
    </source>
</evidence>
<protein>
    <submittedName>
        <fullName evidence="6">Putative heat shock protein 60 family chaperone GroEL</fullName>
    </submittedName>
</protein>